<keyword evidence="1" id="KW-0472">Membrane</keyword>
<organism evidence="2 3">
    <name type="scientific">Candidatus Thiothrix phosphatis</name>
    <dbReference type="NCBI Taxonomy" id="3112415"/>
    <lineage>
        <taxon>Bacteria</taxon>
        <taxon>Pseudomonadati</taxon>
        <taxon>Pseudomonadota</taxon>
        <taxon>Gammaproteobacteria</taxon>
        <taxon>Thiotrichales</taxon>
        <taxon>Thiotrichaceae</taxon>
        <taxon>Thiothrix</taxon>
    </lineage>
</organism>
<keyword evidence="1" id="KW-1133">Transmembrane helix</keyword>
<name>A0ABU6CUM3_9GAMM</name>
<accession>A0ABU6CUM3</accession>
<feature type="transmembrane region" description="Helical" evidence="1">
    <location>
        <begin position="21"/>
        <end position="43"/>
    </location>
</feature>
<keyword evidence="1" id="KW-0812">Transmembrane</keyword>
<sequence>MQSKTITPPPGNKSPYDRLSAAITEAQAVIVSLALLATIASLWGAA</sequence>
<dbReference type="Proteomes" id="UP001308005">
    <property type="component" value="Unassembled WGS sequence"/>
</dbReference>
<dbReference type="EMBL" id="JAYMYJ010000046">
    <property type="protein sequence ID" value="MEB4590510.1"/>
    <property type="molecule type" value="Genomic_DNA"/>
</dbReference>
<comment type="caution">
    <text evidence="2">The sequence shown here is derived from an EMBL/GenBank/DDBJ whole genome shotgun (WGS) entry which is preliminary data.</text>
</comment>
<reference evidence="3" key="1">
    <citation type="submission" date="2023-07" db="EMBL/GenBank/DDBJ databases">
        <title>The carbon used by Thiothrix.</title>
        <authorList>
            <person name="Chen L."/>
        </authorList>
    </citation>
    <scope>NUCLEOTIDE SEQUENCE [LARGE SCALE GENOMIC DNA]</scope>
</reference>
<keyword evidence="3" id="KW-1185">Reference proteome</keyword>
<evidence type="ECO:0000313" key="3">
    <source>
        <dbReference type="Proteomes" id="UP001308005"/>
    </source>
</evidence>
<evidence type="ECO:0000256" key="1">
    <source>
        <dbReference type="SAM" id="Phobius"/>
    </source>
</evidence>
<gene>
    <name evidence="2" type="ORF">VSS37_05925</name>
</gene>
<protein>
    <submittedName>
        <fullName evidence="2">Uncharacterized protein</fullName>
    </submittedName>
</protein>
<dbReference type="RefSeq" id="WP_324693851.1">
    <property type="nucleotide sequence ID" value="NZ_JAYMYJ010000046.1"/>
</dbReference>
<evidence type="ECO:0000313" key="2">
    <source>
        <dbReference type="EMBL" id="MEB4590510.1"/>
    </source>
</evidence>
<proteinExistence type="predicted"/>